<name>A0A239T6V6_9FIRM</name>
<organism evidence="2 3">
    <name type="scientific">Megamonas hypermegale</name>
    <dbReference type="NCBI Taxonomy" id="158847"/>
    <lineage>
        <taxon>Bacteria</taxon>
        <taxon>Bacillati</taxon>
        <taxon>Bacillota</taxon>
        <taxon>Negativicutes</taxon>
        <taxon>Selenomonadales</taxon>
        <taxon>Selenomonadaceae</taxon>
        <taxon>Megamonas</taxon>
    </lineage>
</organism>
<proteinExistence type="predicted"/>
<dbReference type="Pfam" id="PF07872">
    <property type="entry name" value="DUF1659"/>
    <property type="match status" value="1"/>
</dbReference>
<gene>
    <name evidence="2" type="ORF">SAMEA4364220_00007</name>
</gene>
<dbReference type="AlphaFoldDB" id="A0A239T6V6"/>
<dbReference type="EMBL" id="LT906446">
    <property type="protein sequence ID" value="SNU93461.1"/>
    <property type="molecule type" value="Genomic_DNA"/>
</dbReference>
<reference evidence="2 3" key="1">
    <citation type="submission" date="2017-06" db="EMBL/GenBank/DDBJ databases">
        <authorList>
            <consortium name="Pathogen Informatics"/>
        </authorList>
    </citation>
    <scope>NUCLEOTIDE SEQUENCE [LARGE SCALE GENOMIC DNA]</scope>
    <source>
        <strain evidence="2 3">NCTC10570</strain>
    </source>
</reference>
<protein>
    <submittedName>
        <fullName evidence="2">Protein of uncharacterized function (DUF1659)</fullName>
    </submittedName>
</protein>
<dbReference type="eggNOG" id="ENOG5033AHG">
    <property type="taxonomic scope" value="Bacteria"/>
</dbReference>
<evidence type="ECO:0000259" key="1">
    <source>
        <dbReference type="Pfam" id="PF07872"/>
    </source>
</evidence>
<dbReference type="RefSeq" id="WP_027889509.1">
    <property type="nucleotide sequence ID" value="NZ_LT906446.1"/>
</dbReference>
<evidence type="ECO:0000313" key="3">
    <source>
        <dbReference type="Proteomes" id="UP000215383"/>
    </source>
</evidence>
<dbReference type="InterPro" id="IPR012454">
    <property type="entry name" value="DUF1659"/>
</dbReference>
<feature type="domain" description="DUF1659" evidence="1">
    <location>
        <begin position="2"/>
        <end position="71"/>
    </location>
</feature>
<sequence length="73" mass="7829">MAVKKNVECNIVIKVQTGTTTTGKPSYASRSFGDINPEISDDNVLTIGQKLSGLQKYTLGSVNREDLAEIAQA</sequence>
<evidence type="ECO:0000313" key="2">
    <source>
        <dbReference type="EMBL" id="SNU93461.1"/>
    </source>
</evidence>
<dbReference type="GeneID" id="78506055"/>
<keyword evidence="3" id="KW-1185">Reference proteome</keyword>
<dbReference type="Proteomes" id="UP000215383">
    <property type="component" value="Chromosome 1"/>
</dbReference>
<accession>A0A239T6V6</accession>